<sequence>MEFKFAGSAEEALKQIEEKGYAVPFANDSRQLIKAGVNFSSKTRNIDSWIVD</sequence>
<dbReference type="Pfam" id="PF08011">
    <property type="entry name" value="PDDEXK_9"/>
    <property type="match status" value="1"/>
</dbReference>
<gene>
    <name evidence="1" type="ORF">M124_3326</name>
</gene>
<accession>A0A015SL74</accession>
<organism evidence="1 2">
    <name type="scientific">Bacteroides fragilis str. 3988T(B)14</name>
    <dbReference type="NCBI Taxonomy" id="1339315"/>
    <lineage>
        <taxon>Bacteria</taxon>
        <taxon>Pseudomonadati</taxon>
        <taxon>Bacteroidota</taxon>
        <taxon>Bacteroidia</taxon>
        <taxon>Bacteroidales</taxon>
        <taxon>Bacteroidaceae</taxon>
        <taxon>Bacteroides</taxon>
    </lineage>
</organism>
<comment type="caution">
    <text evidence="1">The sequence shown here is derived from an EMBL/GenBank/DDBJ whole genome shotgun (WGS) entry which is preliminary data.</text>
</comment>
<evidence type="ECO:0000313" key="1">
    <source>
        <dbReference type="EMBL" id="EXY72979.1"/>
    </source>
</evidence>
<reference evidence="1 2" key="1">
    <citation type="submission" date="2014-02" db="EMBL/GenBank/DDBJ databases">
        <authorList>
            <person name="Sears C."/>
            <person name="Carroll K."/>
            <person name="Sack B.R."/>
            <person name="Qadri F."/>
            <person name="Myers L.L."/>
            <person name="Chung G.-T."/>
            <person name="Escheverria P."/>
            <person name="Fraser C.M."/>
            <person name="Sadzewicz L."/>
            <person name="Shefchek K.A."/>
            <person name="Tallon L."/>
            <person name="Das S.P."/>
            <person name="Daugherty S."/>
            <person name="Mongodin E.F."/>
        </authorList>
    </citation>
    <scope>NUCLEOTIDE SEQUENCE [LARGE SCALE GENOMIC DNA]</scope>
    <source>
        <strain evidence="2">3988T(B)14</strain>
    </source>
</reference>
<dbReference type="Proteomes" id="UP000020529">
    <property type="component" value="Unassembled WGS sequence"/>
</dbReference>
<dbReference type="InterPro" id="IPR012547">
    <property type="entry name" value="PDDEXK_9"/>
</dbReference>
<name>A0A015SL74_BACFG</name>
<evidence type="ECO:0000313" key="2">
    <source>
        <dbReference type="Proteomes" id="UP000020529"/>
    </source>
</evidence>
<dbReference type="EMBL" id="JGCY01000383">
    <property type="protein sequence ID" value="EXY72979.1"/>
    <property type="molecule type" value="Genomic_DNA"/>
</dbReference>
<dbReference type="PATRIC" id="fig|1339315.3.peg.3990"/>
<dbReference type="AlphaFoldDB" id="A0A015SL74"/>
<proteinExistence type="predicted"/>
<protein>
    <submittedName>
        <fullName evidence="1">Uncharacterized protein</fullName>
    </submittedName>
</protein>